<evidence type="ECO:0000313" key="4">
    <source>
        <dbReference type="Proteomes" id="UP000219215"/>
    </source>
</evidence>
<keyword evidence="1" id="KW-0812">Transmembrane</keyword>
<feature type="transmembrane region" description="Helical" evidence="1">
    <location>
        <begin position="95"/>
        <end position="112"/>
    </location>
</feature>
<keyword evidence="1" id="KW-1133">Transmembrane helix</keyword>
<dbReference type="EMBL" id="LT907975">
    <property type="protein sequence ID" value="SOB59988.1"/>
    <property type="molecule type" value="Genomic_DNA"/>
</dbReference>
<dbReference type="Pfam" id="PF13751">
    <property type="entry name" value="DDE_Tnp_1_6"/>
    <property type="match status" value="1"/>
</dbReference>
<keyword evidence="4" id="KW-1185">Reference proteome</keyword>
<dbReference type="Proteomes" id="UP000219215">
    <property type="component" value="Chromosome DPRO"/>
</dbReference>
<dbReference type="PANTHER" id="PTHR33803:SF3">
    <property type="entry name" value="BLL1974 PROTEIN"/>
    <property type="match status" value="1"/>
</dbReference>
<gene>
    <name evidence="3" type="ORF">DPRO_3078</name>
</gene>
<dbReference type="InterPro" id="IPR025668">
    <property type="entry name" value="Tnp_DDE_dom"/>
</dbReference>
<evidence type="ECO:0000313" key="3">
    <source>
        <dbReference type="EMBL" id="SOB59988.1"/>
    </source>
</evidence>
<keyword evidence="1" id="KW-0472">Membrane</keyword>
<protein>
    <recommendedName>
        <fullName evidence="2">Transposase DDE domain-containing protein</fullName>
    </recommendedName>
</protein>
<feature type="domain" description="Transposase DDE" evidence="2">
    <location>
        <begin position="36"/>
        <end position="94"/>
    </location>
</feature>
<proteinExistence type="predicted"/>
<evidence type="ECO:0000259" key="2">
    <source>
        <dbReference type="Pfam" id="PF13751"/>
    </source>
</evidence>
<organism evidence="3 4">
    <name type="scientific">Pseudodesulfovibrio profundus</name>
    <dbReference type="NCBI Taxonomy" id="57320"/>
    <lineage>
        <taxon>Bacteria</taxon>
        <taxon>Pseudomonadati</taxon>
        <taxon>Thermodesulfobacteriota</taxon>
        <taxon>Desulfovibrionia</taxon>
        <taxon>Desulfovibrionales</taxon>
        <taxon>Desulfovibrionaceae</taxon>
    </lineage>
</organism>
<reference evidence="4" key="1">
    <citation type="submission" date="2017-09" db="EMBL/GenBank/DDBJ databases">
        <authorList>
            <person name="Regsiter A."/>
            <person name="William W."/>
        </authorList>
    </citation>
    <scope>NUCLEOTIDE SEQUENCE [LARGE SCALE GENOMIC DNA]</scope>
    <source>
        <strain evidence="4">500-1</strain>
    </source>
</reference>
<dbReference type="KEGG" id="pprf:DPRO_3078"/>
<name>A0A2C8FB36_9BACT</name>
<accession>A0A2C8FB36</accession>
<dbReference type="AlphaFoldDB" id="A0A2C8FB36"/>
<sequence length="124" mass="14097">MITKSCPEVAICDRGYRGLKQVGDTQILIPGRPKKKDTRYQRFKARQRFRRRAATEPLIGHLKHDHRMARSYLKGAVGDAINLFMAAAAFNFRKWMRKLGGLFALLALLLFAGHSRQRLLTSAG</sequence>
<dbReference type="PANTHER" id="PTHR33803">
    <property type="entry name" value="IS1478 TRANSPOSASE"/>
    <property type="match status" value="1"/>
</dbReference>
<evidence type="ECO:0000256" key="1">
    <source>
        <dbReference type="SAM" id="Phobius"/>
    </source>
</evidence>